<evidence type="ECO:0000313" key="3">
    <source>
        <dbReference type="Proteomes" id="UP000014680"/>
    </source>
</evidence>
<dbReference type="RefSeq" id="XP_004256695.1">
    <property type="nucleotide sequence ID" value="XM_004256647.1"/>
</dbReference>
<evidence type="ECO:0000256" key="1">
    <source>
        <dbReference type="SAM" id="MobiDB-lite"/>
    </source>
</evidence>
<evidence type="ECO:0000313" key="2">
    <source>
        <dbReference type="EMBL" id="ELP89924.1"/>
    </source>
</evidence>
<reference evidence="2 3" key="1">
    <citation type="submission" date="2012-10" db="EMBL/GenBank/DDBJ databases">
        <authorList>
            <person name="Zafar N."/>
            <person name="Inman J."/>
            <person name="Hall N."/>
            <person name="Lorenzi H."/>
            <person name="Caler E."/>
        </authorList>
    </citation>
    <scope>NUCLEOTIDE SEQUENCE [LARGE SCALE GENOMIC DNA]</scope>
    <source>
        <strain evidence="2 3">IP1</strain>
    </source>
</reference>
<dbReference type="VEuPathDB" id="AmoebaDB:EIN_303580"/>
<dbReference type="EMBL" id="KB206545">
    <property type="protein sequence ID" value="ELP89924.1"/>
    <property type="molecule type" value="Genomic_DNA"/>
</dbReference>
<name>A0A0A1U6I7_ENTIV</name>
<organism evidence="2 3">
    <name type="scientific">Entamoeba invadens IP1</name>
    <dbReference type="NCBI Taxonomy" id="370355"/>
    <lineage>
        <taxon>Eukaryota</taxon>
        <taxon>Amoebozoa</taxon>
        <taxon>Evosea</taxon>
        <taxon>Archamoebae</taxon>
        <taxon>Mastigamoebida</taxon>
        <taxon>Entamoebidae</taxon>
        <taxon>Entamoeba</taxon>
    </lineage>
</organism>
<feature type="compositionally biased region" description="Basic and acidic residues" evidence="1">
    <location>
        <begin position="392"/>
        <end position="418"/>
    </location>
</feature>
<keyword evidence="3" id="KW-1185">Reference proteome</keyword>
<dbReference type="GeneID" id="14888909"/>
<proteinExistence type="predicted"/>
<dbReference type="Proteomes" id="UP000014680">
    <property type="component" value="Unassembled WGS sequence"/>
</dbReference>
<feature type="region of interest" description="Disordered" evidence="1">
    <location>
        <begin position="385"/>
        <end position="420"/>
    </location>
</feature>
<gene>
    <name evidence="2" type="ORF">EIN_303580</name>
</gene>
<accession>A0A0A1U6I7</accession>
<dbReference type="AlphaFoldDB" id="A0A0A1U6I7"/>
<dbReference type="KEGG" id="eiv:EIN_303580"/>
<protein>
    <submittedName>
        <fullName evidence="2">Uncharacterized protein</fullName>
    </submittedName>
</protein>
<sequence length="441" mass="48603">MFLQIMFFTLSYALLKEKITPYEVTLPVNLLGGEYTFRTYTQGTFSVRLYPSSDAKNNYYIGYTDTNGLGTVIKVKAKTNTILRTDKFTGYSVRGLTVKDDGSYGVFLWDTKTSLIYFRKVDAVGKEVYTKNLDLRNQSIPSSIVAEDDKGFGVGDSRLNYGNGTFHLYTHVHSDSGHEDMGVGCSHMTSGLQGWNSKTNTMIHICDSDAFPAFGMFAENSKTYILYSHIANKGGYSGGELGGVVENGDGWLLIMNSITPEAVYDGNPVNTPNGVQDIGVVSIGKDKKRTKVTFIKKNAQTKNNGCIAKYGDKFLVGYTEDKTNFYLGTIDASATIKDQFEEVTGVTGWGDRDDSFRSLNSGNIFWVKAPQNKGNKLIIYEFNTAGTVDPTPDPKPEPEPEPKPEHSEASEHSSDGHNGEINNKANVVYLSLFVGIILMLI</sequence>